<accession>A0A2S8F5B3</accession>
<evidence type="ECO:0000313" key="3">
    <source>
        <dbReference type="Proteomes" id="UP000240009"/>
    </source>
</evidence>
<evidence type="ECO:0000259" key="1">
    <source>
        <dbReference type="Pfam" id="PF13340"/>
    </source>
</evidence>
<reference evidence="2 3" key="1">
    <citation type="submission" date="2018-02" db="EMBL/GenBank/DDBJ databases">
        <title>Comparative genomes isolates from brazilian mangrove.</title>
        <authorList>
            <person name="Araujo J.E."/>
            <person name="Taketani R.G."/>
            <person name="Silva M.C.P."/>
            <person name="Loureco M.V."/>
            <person name="Andreote F.D."/>
        </authorList>
    </citation>
    <scope>NUCLEOTIDE SEQUENCE [LARGE SCALE GENOMIC DNA]</scope>
    <source>
        <strain evidence="2 3">HEX-2 MGV</strain>
    </source>
</reference>
<dbReference type="InterPro" id="IPR025161">
    <property type="entry name" value="IS402-like_dom"/>
</dbReference>
<dbReference type="AlphaFoldDB" id="A0A2S8F5B3"/>
<evidence type="ECO:0000313" key="2">
    <source>
        <dbReference type="EMBL" id="PQO27346.1"/>
    </source>
</evidence>
<protein>
    <recommendedName>
        <fullName evidence="1">Insertion element IS402-like domain-containing protein</fullName>
    </recommendedName>
</protein>
<feature type="domain" description="Insertion element IS402-like" evidence="1">
    <location>
        <begin position="9"/>
        <end position="83"/>
    </location>
</feature>
<dbReference type="Proteomes" id="UP000240009">
    <property type="component" value="Unassembled WGS sequence"/>
</dbReference>
<proteinExistence type="predicted"/>
<dbReference type="PANTHER" id="PTHR46637">
    <property type="entry name" value="TIS1421-TRANSPOSASE PROTEIN A"/>
    <property type="match status" value="1"/>
</dbReference>
<dbReference type="OrthoDB" id="212263at2"/>
<gene>
    <name evidence="2" type="ORF">C5Y96_17535</name>
</gene>
<comment type="caution">
    <text evidence="2">The sequence shown here is derived from an EMBL/GenBank/DDBJ whole genome shotgun (WGS) entry which is preliminary data.</text>
</comment>
<sequence>MAGKREVLLTDEQWDMVKPFIPEVPRTRRGGRPRADDRACFEGILWVLRSGARWKDLPDWYPSPSTCWRRLAEWEEAGVFVDMWHAFIDELDEQGRINWDEVFMDGSFAPAKKGATTWVKPNVEKVQSGWWWQMAKEYLWHVPSTRRRKRK</sequence>
<organism evidence="2 3">
    <name type="scientific">Blastopirellula marina</name>
    <dbReference type="NCBI Taxonomy" id="124"/>
    <lineage>
        <taxon>Bacteria</taxon>
        <taxon>Pseudomonadati</taxon>
        <taxon>Planctomycetota</taxon>
        <taxon>Planctomycetia</taxon>
        <taxon>Pirellulales</taxon>
        <taxon>Pirellulaceae</taxon>
        <taxon>Blastopirellula</taxon>
    </lineage>
</organism>
<dbReference type="RefSeq" id="WP_105355991.1">
    <property type="nucleotide sequence ID" value="NZ_PUIA01000057.1"/>
</dbReference>
<dbReference type="EMBL" id="PUIA01000057">
    <property type="protein sequence ID" value="PQO27346.1"/>
    <property type="molecule type" value="Genomic_DNA"/>
</dbReference>
<name>A0A2S8F5B3_9BACT</name>
<dbReference type="PANTHER" id="PTHR46637:SF1">
    <property type="entry name" value="BLL5188 PROTEIN"/>
    <property type="match status" value="1"/>
</dbReference>
<dbReference type="Pfam" id="PF13340">
    <property type="entry name" value="DUF4096"/>
    <property type="match status" value="1"/>
</dbReference>
<dbReference type="InterPro" id="IPR052909">
    <property type="entry name" value="Transposase_6_like"/>
</dbReference>